<reference evidence="7" key="3">
    <citation type="submission" date="2025-09" db="UniProtKB">
        <authorList>
            <consortium name="Ensembl"/>
        </authorList>
    </citation>
    <scope>IDENTIFICATION</scope>
</reference>
<dbReference type="InterPro" id="IPR022049">
    <property type="entry name" value="FAM69_kinase_dom"/>
</dbReference>
<evidence type="ECO:0000256" key="2">
    <source>
        <dbReference type="ARBA" id="ARBA00006338"/>
    </source>
</evidence>
<evidence type="ECO:0000313" key="8">
    <source>
        <dbReference type="Proteomes" id="UP000694620"/>
    </source>
</evidence>
<dbReference type="Pfam" id="PF12260">
    <property type="entry name" value="PIP49_C"/>
    <property type="match status" value="1"/>
</dbReference>
<keyword evidence="8" id="KW-1185">Reference proteome</keyword>
<comment type="similarity">
    <text evidence="2">Belongs to the DIPK family.</text>
</comment>
<evidence type="ECO:0000313" key="7">
    <source>
        <dbReference type="Ensembl" id="ENSECRP00000013873.1"/>
    </source>
</evidence>
<name>A0A8C4SB35_ERPCA</name>
<keyword evidence="4 5" id="KW-0732">Signal</keyword>
<organism evidence="7 8">
    <name type="scientific">Erpetoichthys calabaricus</name>
    <name type="common">Rope fish</name>
    <name type="synonym">Calamoichthys calabaricus</name>
    <dbReference type="NCBI Taxonomy" id="27687"/>
    <lineage>
        <taxon>Eukaryota</taxon>
        <taxon>Metazoa</taxon>
        <taxon>Chordata</taxon>
        <taxon>Craniata</taxon>
        <taxon>Vertebrata</taxon>
        <taxon>Euteleostomi</taxon>
        <taxon>Actinopterygii</taxon>
        <taxon>Polypteriformes</taxon>
        <taxon>Polypteridae</taxon>
        <taxon>Erpetoichthys</taxon>
    </lineage>
</organism>
<dbReference type="InterPro" id="IPR020519">
    <property type="entry name" value="DIPK2A/B"/>
</dbReference>
<keyword evidence="3" id="KW-0964">Secreted</keyword>
<evidence type="ECO:0000256" key="4">
    <source>
        <dbReference type="ARBA" id="ARBA00022729"/>
    </source>
</evidence>
<accession>A0A8C4SB35</accession>
<evidence type="ECO:0000256" key="3">
    <source>
        <dbReference type="ARBA" id="ARBA00022525"/>
    </source>
</evidence>
<dbReference type="GeneTree" id="ENSGT00520000055625"/>
<dbReference type="Ensembl" id="ENSECRT00000014113.1">
    <property type="protein sequence ID" value="ENSECRP00000013873.1"/>
    <property type="gene ID" value="ENSECRG00000009248.1"/>
</dbReference>
<comment type="subcellular location">
    <subcellularLocation>
        <location evidence="1">Secreted</location>
    </subcellularLocation>
</comment>
<dbReference type="PANTHER" id="PTHR32073:SF8">
    <property type="entry name" value="DIVERGENT PROTEIN KINASE DOMAIN 2B"/>
    <property type="match status" value="1"/>
</dbReference>
<feature type="domain" description="FAM69 protein-kinase" evidence="6">
    <location>
        <begin position="209"/>
        <end position="390"/>
    </location>
</feature>
<dbReference type="Proteomes" id="UP000694620">
    <property type="component" value="Chromosome 4"/>
</dbReference>
<dbReference type="PROSITE" id="PS51257">
    <property type="entry name" value="PROKAR_LIPOPROTEIN"/>
    <property type="match status" value="1"/>
</dbReference>
<sequence>MDFVPWKANRLTLRALLSVWVGLSLSCWRARASVATAESSAQRKSAYNFSKPFLGLDKCNACIGTSICKKFFKEEIRFENWLSSNLKLPSSYKVSYAGNYTDDSNNWRVIVISRLLPQYKHDLSDTRICSSAHRSTCSIESILKSTERFQKWLGSNLLTPELIQGLSSPMLRCPSQRLLNRIIRRYAEVADAGSIQMNHFREQDKLRLLYTLSINQHPIILQIFPGKEGWPFPRYHGSCGRMMVTAGTEPLRKYYGAPLETVADLAYQLLRITEFLRENGLSYLLYYTTISADMFGTFEDGRLFITDASTIGVIDKQEGYPLEGRHREQQDIFSCLSLDCRPFPSCQSVREAQSLLLLCKEILPKLLLSRQRTNLHLHKEMKMLLHDCSAATLSDKSIIHAAKELMHLLKPFRPCTQRFPYRYPECKYNTDY</sequence>
<dbReference type="PANTHER" id="PTHR32073">
    <property type="entry name" value="GH11358P"/>
    <property type="match status" value="1"/>
</dbReference>
<dbReference type="AlphaFoldDB" id="A0A8C4SB35"/>
<evidence type="ECO:0000259" key="6">
    <source>
        <dbReference type="Pfam" id="PF12260"/>
    </source>
</evidence>
<protein>
    <submittedName>
        <fullName evidence="7">Divergent protein kinase domain 2B</fullName>
    </submittedName>
</protein>
<feature type="chain" id="PRO_5034685518" evidence="5">
    <location>
        <begin position="33"/>
        <end position="432"/>
    </location>
</feature>
<gene>
    <name evidence="7" type="primary">DIPK2B</name>
    <name evidence="7" type="synonym">dipk2b</name>
</gene>
<evidence type="ECO:0000256" key="5">
    <source>
        <dbReference type="SAM" id="SignalP"/>
    </source>
</evidence>
<evidence type="ECO:0000256" key="1">
    <source>
        <dbReference type="ARBA" id="ARBA00004613"/>
    </source>
</evidence>
<reference evidence="7" key="2">
    <citation type="submission" date="2025-08" db="UniProtKB">
        <authorList>
            <consortium name="Ensembl"/>
        </authorList>
    </citation>
    <scope>IDENTIFICATION</scope>
</reference>
<reference evidence="7" key="1">
    <citation type="submission" date="2021-06" db="EMBL/GenBank/DDBJ databases">
        <authorList>
            <consortium name="Wellcome Sanger Institute Data Sharing"/>
        </authorList>
    </citation>
    <scope>NUCLEOTIDE SEQUENCE [LARGE SCALE GENOMIC DNA]</scope>
</reference>
<dbReference type="GO" id="GO:0005576">
    <property type="term" value="C:extracellular region"/>
    <property type="evidence" value="ECO:0007669"/>
    <property type="project" value="UniProtKB-SubCell"/>
</dbReference>
<proteinExistence type="inferred from homology"/>
<feature type="signal peptide" evidence="5">
    <location>
        <begin position="1"/>
        <end position="32"/>
    </location>
</feature>